<dbReference type="GO" id="GO:0015074">
    <property type="term" value="P:DNA integration"/>
    <property type="evidence" value="ECO:0007669"/>
    <property type="project" value="InterPro"/>
</dbReference>
<accession>A0A1G6HSA5</accession>
<dbReference type="Proteomes" id="UP000242662">
    <property type="component" value="Unassembled WGS sequence"/>
</dbReference>
<dbReference type="GO" id="GO:0006310">
    <property type="term" value="P:DNA recombination"/>
    <property type="evidence" value="ECO:0007669"/>
    <property type="project" value="UniProtKB-KW"/>
</dbReference>
<dbReference type="GO" id="GO:0003677">
    <property type="term" value="F:DNA binding"/>
    <property type="evidence" value="ECO:0007669"/>
    <property type="project" value="UniProtKB-KW"/>
</dbReference>
<feature type="domain" description="Tyr recombinase" evidence="4">
    <location>
        <begin position="167"/>
        <end position="368"/>
    </location>
</feature>
<sequence>MASIRKLKSGYQYRISVKVNGKFTEKSEAGFRTKKEAQAAAAEMELRIKKGHGVDTVNAADQPFTEYFRNWYEVFRKGKKSPDNDGDIERAIRFAEEHFSGVKLKDLTRAMYQKALNKYGETHTTSSVKKHHTYMRACIRDAMEEGIIIKNPTYQAQPIGKVQPKDEGLKFLSYGDAQLLIDELKSNLQPRYVSRYILLFAIATGARFSEIMGLTWDCVNFDEQTVKIEKTWDYQHTKTFSNTKNYYSKRTITLDDYTCMVLMDLWTNNKRLMKTRRVRNFRNLVFVNPEMQLISNSAVNKTLRNLCKGLGLPSITCHALRHTHASLLLYRKCNIKYISRRLGHTDIVTTLQTYSHIIDEMEQRESQVVNDLMNELHTPNALHA</sequence>
<keyword evidence="6" id="KW-1185">Reference proteome</keyword>
<organism evidence="5 6">
    <name type="scientific">Shouchella lonarensis</name>
    <dbReference type="NCBI Taxonomy" id="1464122"/>
    <lineage>
        <taxon>Bacteria</taxon>
        <taxon>Bacillati</taxon>
        <taxon>Bacillota</taxon>
        <taxon>Bacilli</taxon>
        <taxon>Bacillales</taxon>
        <taxon>Bacillaceae</taxon>
        <taxon>Shouchella</taxon>
    </lineage>
</organism>
<reference evidence="6" key="1">
    <citation type="submission" date="2016-09" db="EMBL/GenBank/DDBJ databases">
        <authorList>
            <person name="Varghese N."/>
            <person name="Submissions S."/>
        </authorList>
    </citation>
    <scope>NUCLEOTIDE SEQUENCE [LARGE SCALE GENOMIC DNA]</scope>
    <source>
        <strain evidence="6">25nlg</strain>
    </source>
</reference>
<dbReference type="InterPro" id="IPR050090">
    <property type="entry name" value="Tyrosine_recombinase_XerCD"/>
</dbReference>
<evidence type="ECO:0000256" key="1">
    <source>
        <dbReference type="ARBA" id="ARBA00008857"/>
    </source>
</evidence>
<dbReference type="InterPro" id="IPR011010">
    <property type="entry name" value="DNA_brk_join_enz"/>
</dbReference>
<dbReference type="Gene3D" id="1.10.150.130">
    <property type="match status" value="1"/>
</dbReference>
<dbReference type="InterPro" id="IPR013762">
    <property type="entry name" value="Integrase-like_cat_sf"/>
</dbReference>
<dbReference type="InterPro" id="IPR010998">
    <property type="entry name" value="Integrase_recombinase_N"/>
</dbReference>
<dbReference type="EMBL" id="FMYM01000004">
    <property type="protein sequence ID" value="SDB97112.1"/>
    <property type="molecule type" value="Genomic_DNA"/>
</dbReference>
<evidence type="ECO:0000256" key="3">
    <source>
        <dbReference type="ARBA" id="ARBA00023172"/>
    </source>
</evidence>
<keyword evidence="3" id="KW-0233">DNA recombination</keyword>
<dbReference type="InterPro" id="IPR028259">
    <property type="entry name" value="AP2-like_int_N"/>
</dbReference>
<dbReference type="InterPro" id="IPR002104">
    <property type="entry name" value="Integrase_catalytic"/>
</dbReference>
<evidence type="ECO:0000259" key="4">
    <source>
        <dbReference type="PROSITE" id="PS51898"/>
    </source>
</evidence>
<proteinExistence type="inferred from homology"/>
<dbReference type="SUPFAM" id="SSF56349">
    <property type="entry name" value="DNA breaking-rejoining enzymes"/>
    <property type="match status" value="1"/>
</dbReference>
<evidence type="ECO:0000313" key="5">
    <source>
        <dbReference type="EMBL" id="SDB97112.1"/>
    </source>
</evidence>
<dbReference type="PROSITE" id="PS51898">
    <property type="entry name" value="TYR_RECOMBINASE"/>
    <property type="match status" value="1"/>
</dbReference>
<dbReference type="Gene3D" id="1.10.443.10">
    <property type="entry name" value="Intergrase catalytic core"/>
    <property type="match status" value="1"/>
</dbReference>
<protein>
    <submittedName>
        <fullName evidence="5">Site-specific recombinase XerD</fullName>
    </submittedName>
</protein>
<evidence type="ECO:0000256" key="2">
    <source>
        <dbReference type="ARBA" id="ARBA00023125"/>
    </source>
</evidence>
<comment type="similarity">
    <text evidence="1">Belongs to the 'phage' integrase family.</text>
</comment>
<dbReference type="STRING" id="1464122.SAMN05421737_104155"/>
<dbReference type="RefSeq" id="WP_090775274.1">
    <property type="nucleotide sequence ID" value="NZ_FMYM01000004.1"/>
</dbReference>
<name>A0A1G6HSA5_9BACI</name>
<gene>
    <name evidence="5" type="ORF">SAMN05421737_104155</name>
</gene>
<dbReference type="OrthoDB" id="9803188at2"/>
<dbReference type="Pfam" id="PF00589">
    <property type="entry name" value="Phage_integrase"/>
    <property type="match status" value="1"/>
</dbReference>
<evidence type="ECO:0000313" key="6">
    <source>
        <dbReference type="Proteomes" id="UP000242662"/>
    </source>
</evidence>
<dbReference type="CDD" id="cd01189">
    <property type="entry name" value="INT_ICEBs1_C_like"/>
    <property type="match status" value="1"/>
</dbReference>
<dbReference type="Pfam" id="PF14657">
    <property type="entry name" value="Arm-DNA-bind_4"/>
    <property type="match status" value="1"/>
</dbReference>
<keyword evidence="2" id="KW-0238">DNA-binding</keyword>
<dbReference type="AlphaFoldDB" id="A0A1G6HSA5"/>
<dbReference type="PANTHER" id="PTHR30349">
    <property type="entry name" value="PHAGE INTEGRASE-RELATED"/>
    <property type="match status" value="1"/>
</dbReference>
<dbReference type="PANTHER" id="PTHR30349:SF64">
    <property type="entry name" value="PROPHAGE INTEGRASE INTD-RELATED"/>
    <property type="match status" value="1"/>
</dbReference>